<keyword evidence="2" id="KW-1185">Reference proteome</keyword>
<dbReference type="KEGG" id="cheb:HH215_06050"/>
<dbReference type="Proteomes" id="UP000502248">
    <property type="component" value="Chromosome"/>
</dbReference>
<dbReference type="Gene3D" id="3.40.50.300">
    <property type="entry name" value="P-loop containing nucleotide triphosphate hydrolases"/>
    <property type="match status" value="1"/>
</dbReference>
<dbReference type="InterPro" id="IPR027417">
    <property type="entry name" value="P-loop_NTPase"/>
</dbReference>
<reference evidence="1 2" key="1">
    <citation type="submission" date="2020-04" db="EMBL/GenBank/DDBJ databases">
        <title>Genome sequencing of novel species.</title>
        <authorList>
            <person name="Heo J."/>
            <person name="Kim S.-J."/>
            <person name="Kim J.-S."/>
            <person name="Hong S.-B."/>
            <person name="Kwon S.-W."/>
        </authorList>
    </citation>
    <scope>NUCLEOTIDE SEQUENCE [LARGE SCALE GENOMIC DNA]</scope>
    <source>
        <strain evidence="1 2">MFER-1</strain>
    </source>
</reference>
<accession>A0A7Z2VGV7</accession>
<dbReference type="RefSeq" id="WP_169279082.1">
    <property type="nucleotide sequence ID" value="NZ_CP051680.1"/>
</dbReference>
<organism evidence="1 2">
    <name type="scientific">Cohnella herbarum</name>
    <dbReference type="NCBI Taxonomy" id="2728023"/>
    <lineage>
        <taxon>Bacteria</taxon>
        <taxon>Bacillati</taxon>
        <taxon>Bacillota</taxon>
        <taxon>Bacilli</taxon>
        <taxon>Bacillales</taxon>
        <taxon>Paenibacillaceae</taxon>
        <taxon>Cohnella</taxon>
    </lineage>
</organism>
<dbReference type="SUPFAM" id="SSF52540">
    <property type="entry name" value="P-loop containing nucleoside triphosphate hydrolases"/>
    <property type="match status" value="1"/>
</dbReference>
<protein>
    <submittedName>
        <fullName evidence="1">AAA family ATPase</fullName>
    </submittedName>
</protein>
<evidence type="ECO:0000313" key="1">
    <source>
        <dbReference type="EMBL" id="QJD82786.1"/>
    </source>
</evidence>
<proteinExistence type="predicted"/>
<gene>
    <name evidence="1" type="ORF">HH215_06050</name>
</gene>
<dbReference type="EMBL" id="CP051680">
    <property type="protein sequence ID" value="QJD82786.1"/>
    <property type="molecule type" value="Genomic_DNA"/>
</dbReference>
<sequence>MHIRGVILEGYSNAGKTSVLKALKQYQSQDETAERSIVILGEHYSQVLNNKHGKYERLSQEEHINILKERVDMLKQLNKWAVQLGPASRQSRGLLYVFERFHLNHRVAFPDLVNDELIEIEDELVSLSAKCVLLTISPEIVEERIKSRRPEEWINKTGEEVSASISELLEVQKNIRYQATLSKVPTLEINTDNKDWNNYVRVIMEDNDFV</sequence>
<dbReference type="AlphaFoldDB" id="A0A7Z2VGV7"/>
<evidence type="ECO:0000313" key="2">
    <source>
        <dbReference type="Proteomes" id="UP000502248"/>
    </source>
</evidence>
<name>A0A7Z2VGV7_9BACL</name>